<protein>
    <submittedName>
        <fullName evidence="2">Uncharacterized protein</fullName>
    </submittedName>
</protein>
<feature type="transmembrane region" description="Helical" evidence="1">
    <location>
        <begin position="6"/>
        <end position="23"/>
    </location>
</feature>
<proteinExistence type="predicted"/>
<keyword evidence="3" id="KW-1185">Reference proteome</keyword>
<evidence type="ECO:0000256" key="1">
    <source>
        <dbReference type="SAM" id="Phobius"/>
    </source>
</evidence>
<reference evidence="3" key="1">
    <citation type="submission" date="2019-01" db="EMBL/GenBank/DDBJ databases">
        <title>Genomic analysis of Salicibibacter sp. NKC3-5.</title>
        <authorList>
            <person name="Oh Y.J."/>
        </authorList>
    </citation>
    <scope>NUCLEOTIDE SEQUENCE [LARGE SCALE GENOMIC DNA]</scope>
    <source>
        <strain evidence="3">NKC3-5</strain>
    </source>
</reference>
<feature type="transmembrane region" description="Helical" evidence="1">
    <location>
        <begin position="53"/>
        <end position="76"/>
    </location>
</feature>
<keyword evidence="1" id="KW-0812">Transmembrane</keyword>
<dbReference type="Proteomes" id="UP000319756">
    <property type="component" value="Chromosome"/>
</dbReference>
<keyword evidence="1" id="KW-1133">Transmembrane helix</keyword>
<accession>A0A514LG46</accession>
<keyword evidence="1" id="KW-0472">Membrane</keyword>
<evidence type="ECO:0000313" key="2">
    <source>
        <dbReference type="EMBL" id="QDI90826.1"/>
    </source>
</evidence>
<dbReference type="EMBL" id="CP035485">
    <property type="protein sequence ID" value="QDI90826.1"/>
    <property type="molecule type" value="Genomic_DNA"/>
</dbReference>
<evidence type="ECO:0000313" key="3">
    <source>
        <dbReference type="Proteomes" id="UP000319756"/>
    </source>
</evidence>
<dbReference type="AlphaFoldDB" id="A0A514LG46"/>
<sequence length="78" mass="8239">MTSWTAWLVVVLAVAGLVYAIYSVTTKKSLGLYISAVVHMILGVITLPSIGLIILGLAILELIGGIILTLSSSSVFHR</sequence>
<dbReference type="RefSeq" id="WP_142088286.1">
    <property type="nucleotide sequence ID" value="NZ_CP035485.1"/>
</dbReference>
<dbReference type="KEGG" id="sale:EPH95_06255"/>
<organism evidence="2 3">
    <name type="scientific">Salicibibacter halophilus</name>
    <dbReference type="NCBI Taxonomy" id="2502791"/>
    <lineage>
        <taxon>Bacteria</taxon>
        <taxon>Bacillati</taxon>
        <taxon>Bacillota</taxon>
        <taxon>Bacilli</taxon>
        <taxon>Bacillales</taxon>
        <taxon>Bacillaceae</taxon>
        <taxon>Salicibibacter</taxon>
    </lineage>
</organism>
<feature type="transmembrane region" description="Helical" evidence="1">
    <location>
        <begin position="30"/>
        <end position="47"/>
    </location>
</feature>
<name>A0A514LG46_9BACI</name>
<gene>
    <name evidence="2" type="ORF">EPH95_06255</name>
</gene>